<proteinExistence type="predicted"/>
<keyword evidence="2" id="KW-1185">Reference proteome</keyword>
<dbReference type="EMBL" id="KZ107841">
    <property type="protein sequence ID" value="OSS51021.1"/>
    <property type="molecule type" value="Genomic_DNA"/>
</dbReference>
<gene>
    <name evidence="1" type="ORF">B5807_04523</name>
</gene>
<evidence type="ECO:0000313" key="1">
    <source>
        <dbReference type="EMBL" id="OSS51021.1"/>
    </source>
</evidence>
<name>A0A1Y2M4P2_EPING</name>
<organism evidence="1 2">
    <name type="scientific">Epicoccum nigrum</name>
    <name type="common">Soil fungus</name>
    <name type="synonym">Epicoccum purpurascens</name>
    <dbReference type="NCBI Taxonomy" id="105696"/>
    <lineage>
        <taxon>Eukaryota</taxon>
        <taxon>Fungi</taxon>
        <taxon>Dikarya</taxon>
        <taxon>Ascomycota</taxon>
        <taxon>Pezizomycotina</taxon>
        <taxon>Dothideomycetes</taxon>
        <taxon>Pleosporomycetidae</taxon>
        <taxon>Pleosporales</taxon>
        <taxon>Pleosporineae</taxon>
        <taxon>Didymellaceae</taxon>
        <taxon>Epicoccum</taxon>
    </lineage>
</organism>
<reference evidence="1 2" key="1">
    <citation type="journal article" date="2017" name="Genome Announc.">
        <title>Genome sequence of the saprophytic ascomycete Epicoccum nigrum ICMP 19927 strain isolated from New Zealand.</title>
        <authorList>
            <person name="Fokin M."/>
            <person name="Fleetwood D."/>
            <person name="Weir B.S."/>
            <person name="Villas-Boas S.G."/>
        </authorList>
    </citation>
    <scope>NUCLEOTIDE SEQUENCE [LARGE SCALE GENOMIC DNA]</scope>
    <source>
        <strain evidence="1 2">ICMP 19927</strain>
    </source>
</reference>
<sequence length="131" mass="14577">MMYFEPPLGGTFELYRSATDNIVQWIASRARTTGTVSHLLEPDALKAHRSRLEKLNDKSAAPVTLVSRMRNRKRHHTRATGDGNSSSAMELSYGTLRQLGKAIACADSLDVDFNVLVLLHGIIHARKRFAT</sequence>
<evidence type="ECO:0000313" key="2">
    <source>
        <dbReference type="Proteomes" id="UP000193240"/>
    </source>
</evidence>
<dbReference type="Proteomes" id="UP000193240">
    <property type="component" value="Unassembled WGS sequence"/>
</dbReference>
<protein>
    <submittedName>
        <fullName evidence="1">Uncharacterized protein</fullName>
    </submittedName>
</protein>
<dbReference type="AlphaFoldDB" id="A0A1Y2M4P2"/>
<dbReference type="InParanoid" id="A0A1Y2M4P2"/>
<accession>A0A1Y2M4P2</accession>